<dbReference type="PANTHER" id="PTHR34587">
    <property type="entry name" value="VWFA DOMAIN-CONTAINING PROTEIN"/>
    <property type="match status" value="1"/>
</dbReference>
<proteinExistence type="predicted"/>
<evidence type="ECO:0000256" key="1">
    <source>
        <dbReference type="SAM" id="MobiDB-lite"/>
    </source>
</evidence>
<feature type="chain" id="PRO_5014390278" description="Lytic polysaccharide monooxygenase" evidence="2">
    <location>
        <begin position="19"/>
        <end position="670"/>
    </location>
</feature>
<dbReference type="EMBL" id="KZ613952">
    <property type="protein sequence ID" value="PMD35647.1"/>
    <property type="molecule type" value="Genomic_DNA"/>
</dbReference>
<dbReference type="Proteomes" id="UP000235786">
    <property type="component" value="Unassembled WGS sequence"/>
</dbReference>
<dbReference type="InterPro" id="IPR053216">
    <property type="entry name" value="Appressorial_penetr-assoc"/>
</dbReference>
<feature type="compositionally biased region" description="Low complexity" evidence="1">
    <location>
        <begin position="341"/>
        <end position="361"/>
    </location>
</feature>
<feature type="region of interest" description="Disordered" evidence="1">
    <location>
        <begin position="294"/>
        <end position="372"/>
    </location>
</feature>
<dbReference type="AlphaFoldDB" id="A0A2J6RAX1"/>
<dbReference type="OrthoDB" id="2336871at2759"/>
<evidence type="ECO:0000313" key="4">
    <source>
        <dbReference type="Proteomes" id="UP000235786"/>
    </source>
</evidence>
<protein>
    <recommendedName>
        <fullName evidence="5">Lytic polysaccharide monooxygenase</fullName>
    </recommendedName>
</protein>
<dbReference type="PANTHER" id="PTHR34587:SF2">
    <property type="entry name" value="G-PROTEIN COUPLED RECEPTORS FAMILY 1 PROFILE DOMAIN-CONTAINING PROTEIN"/>
    <property type="match status" value="1"/>
</dbReference>
<sequence length="670" mass="66649">MFTPSVLLLLASAGLIEARSVHEARHIHPLVHQRAAAGNSDSTATTLAANAIQSGSFNDGSLETGSDGATQALSQISQNNFINNCAGKTLTNGLQIVTGSCNGITMGDIPAKTAMVSSIITNPLSGSATIEADTTFNITVQTSNLVAGSFTNADATYYAAPQFLSGGKIVGHTHVTVQDLGDNLNPTEALDATQFAFFKGINDAGNGQGLLSAEVTGGLPAGNYRVCTMASASNHQPVLMPVAQRGTADDCTKFTVIGSGTTINVAANDGSKGIAAAAAAAEAVSVGPDVNISQTGTAASSTEAATSTSDSGKGGKSDTTTSDAATETSTNSGKNGKGKSDTTTSSSDTASTTSVADVSSADKGSKNKGSKTNSAASVVSTTVVKKVTVIESFFEFNFGLGGLPPSVSKKGDQFFVLEELFEDITLACGAACEQQFTSCTALEGPGFSIEECSTQKESCGSAASSQSSSTAAATITATVTVPPTATVTGSILSETTVSTTFTSSASQAAAAVTSAAAPVVTTPAAIVDNEQASSSVCTLTTSTVFVDEAPAATQAPASSEAAIAASSSTSCTTVATGTGSAALAVNTATLVADPSALGGIAAPPITDSGDSTRPFEVNGNTFVNKSAAVQRSCDIQFNACADAFNAGTASGFNISDCQTQEDTCISSQSA</sequence>
<keyword evidence="2" id="KW-0732">Signal</keyword>
<name>A0A2J6RAX1_HYAVF</name>
<accession>A0A2J6RAX1</accession>
<gene>
    <name evidence="3" type="ORF">L207DRAFT_533746</name>
</gene>
<evidence type="ECO:0008006" key="5">
    <source>
        <dbReference type="Google" id="ProtNLM"/>
    </source>
</evidence>
<evidence type="ECO:0000313" key="3">
    <source>
        <dbReference type="EMBL" id="PMD35647.1"/>
    </source>
</evidence>
<organism evidence="3 4">
    <name type="scientific">Hyaloscypha variabilis (strain UAMH 11265 / GT02V1 / F)</name>
    <name type="common">Meliniomyces variabilis</name>
    <dbReference type="NCBI Taxonomy" id="1149755"/>
    <lineage>
        <taxon>Eukaryota</taxon>
        <taxon>Fungi</taxon>
        <taxon>Dikarya</taxon>
        <taxon>Ascomycota</taxon>
        <taxon>Pezizomycotina</taxon>
        <taxon>Leotiomycetes</taxon>
        <taxon>Helotiales</taxon>
        <taxon>Hyaloscyphaceae</taxon>
        <taxon>Hyaloscypha</taxon>
        <taxon>Hyaloscypha variabilis</taxon>
    </lineage>
</organism>
<feature type="compositionally biased region" description="Low complexity" evidence="1">
    <location>
        <begin position="297"/>
        <end position="334"/>
    </location>
</feature>
<dbReference type="STRING" id="1149755.A0A2J6RAX1"/>
<evidence type="ECO:0000256" key="2">
    <source>
        <dbReference type="SAM" id="SignalP"/>
    </source>
</evidence>
<reference evidence="3 4" key="1">
    <citation type="submission" date="2016-04" db="EMBL/GenBank/DDBJ databases">
        <title>A degradative enzymes factory behind the ericoid mycorrhizal symbiosis.</title>
        <authorList>
            <consortium name="DOE Joint Genome Institute"/>
            <person name="Martino E."/>
            <person name="Morin E."/>
            <person name="Grelet G."/>
            <person name="Kuo A."/>
            <person name="Kohler A."/>
            <person name="Daghino S."/>
            <person name="Barry K."/>
            <person name="Choi C."/>
            <person name="Cichocki N."/>
            <person name="Clum A."/>
            <person name="Copeland A."/>
            <person name="Hainaut M."/>
            <person name="Haridas S."/>
            <person name="Labutti K."/>
            <person name="Lindquist E."/>
            <person name="Lipzen A."/>
            <person name="Khouja H.-R."/>
            <person name="Murat C."/>
            <person name="Ohm R."/>
            <person name="Olson A."/>
            <person name="Spatafora J."/>
            <person name="Veneault-Fourrey C."/>
            <person name="Henrissat B."/>
            <person name="Grigoriev I."/>
            <person name="Martin F."/>
            <person name="Perotto S."/>
        </authorList>
    </citation>
    <scope>NUCLEOTIDE SEQUENCE [LARGE SCALE GENOMIC DNA]</scope>
    <source>
        <strain evidence="3 4">F</strain>
    </source>
</reference>
<feature type="signal peptide" evidence="2">
    <location>
        <begin position="1"/>
        <end position="18"/>
    </location>
</feature>
<keyword evidence="4" id="KW-1185">Reference proteome</keyword>